<gene>
    <name evidence="2" type="ORF">ACFOHH_12765</name>
</gene>
<comment type="caution">
    <text evidence="2">The sequence shown here is derived from an EMBL/GenBank/DDBJ whole genome shotgun (WGS) entry which is preliminary data.</text>
</comment>
<dbReference type="CDD" id="cd23763">
    <property type="entry name" value="ASKHA_ATPase_ROK"/>
    <property type="match status" value="1"/>
</dbReference>
<keyword evidence="3" id="KW-1185">Reference proteome</keyword>
<evidence type="ECO:0000313" key="2">
    <source>
        <dbReference type="EMBL" id="MFC3073979.1"/>
    </source>
</evidence>
<dbReference type="Gene3D" id="1.10.10.10">
    <property type="entry name" value="Winged helix-like DNA-binding domain superfamily/Winged helix DNA-binding domain"/>
    <property type="match status" value="1"/>
</dbReference>
<dbReference type="Gene3D" id="3.30.420.40">
    <property type="match status" value="2"/>
</dbReference>
<dbReference type="InterPro" id="IPR000600">
    <property type="entry name" value="ROK"/>
</dbReference>
<dbReference type="InterPro" id="IPR036390">
    <property type="entry name" value="WH_DNA-bd_sf"/>
</dbReference>
<proteinExistence type="inferred from homology"/>
<dbReference type="InterPro" id="IPR036388">
    <property type="entry name" value="WH-like_DNA-bd_sf"/>
</dbReference>
<dbReference type="SUPFAM" id="SSF53067">
    <property type="entry name" value="Actin-like ATPase domain"/>
    <property type="match status" value="1"/>
</dbReference>
<protein>
    <submittedName>
        <fullName evidence="2">ROK family protein</fullName>
    </submittedName>
</protein>
<dbReference type="RefSeq" id="WP_257312768.1">
    <property type="nucleotide sequence ID" value="NZ_JANFDG010000003.1"/>
</dbReference>
<dbReference type="InterPro" id="IPR049874">
    <property type="entry name" value="ROK_cs"/>
</dbReference>
<dbReference type="PROSITE" id="PS01125">
    <property type="entry name" value="ROK"/>
    <property type="match status" value="1"/>
</dbReference>
<comment type="similarity">
    <text evidence="1">Belongs to the ROK (NagC/XylR) family.</text>
</comment>
<dbReference type="InterPro" id="IPR043129">
    <property type="entry name" value="ATPase_NBD"/>
</dbReference>
<dbReference type="Pfam" id="PF00480">
    <property type="entry name" value="ROK"/>
    <property type="match status" value="1"/>
</dbReference>
<evidence type="ECO:0000313" key="3">
    <source>
        <dbReference type="Proteomes" id="UP001595377"/>
    </source>
</evidence>
<dbReference type="EMBL" id="JBHRSP010000019">
    <property type="protein sequence ID" value="MFC3073979.1"/>
    <property type="molecule type" value="Genomic_DNA"/>
</dbReference>
<reference evidence="3" key="1">
    <citation type="journal article" date="2019" name="Int. J. Syst. Evol. Microbiol.">
        <title>The Global Catalogue of Microorganisms (GCM) 10K type strain sequencing project: providing services to taxonomists for standard genome sequencing and annotation.</title>
        <authorList>
            <consortium name="The Broad Institute Genomics Platform"/>
            <consortium name="The Broad Institute Genome Sequencing Center for Infectious Disease"/>
            <person name="Wu L."/>
            <person name="Ma J."/>
        </authorList>
    </citation>
    <scope>NUCLEOTIDE SEQUENCE [LARGE SCALE GENOMIC DNA]</scope>
    <source>
        <strain evidence="3">KCTC 52677</strain>
    </source>
</reference>
<evidence type="ECO:0000256" key="1">
    <source>
        <dbReference type="ARBA" id="ARBA00006479"/>
    </source>
</evidence>
<dbReference type="SUPFAM" id="SSF46785">
    <property type="entry name" value="Winged helix' DNA-binding domain"/>
    <property type="match status" value="1"/>
</dbReference>
<organism evidence="2 3">
    <name type="scientific">Shinella pollutisoli</name>
    <dbReference type="NCBI Taxonomy" id="2250594"/>
    <lineage>
        <taxon>Bacteria</taxon>
        <taxon>Pseudomonadati</taxon>
        <taxon>Pseudomonadota</taxon>
        <taxon>Alphaproteobacteria</taxon>
        <taxon>Hyphomicrobiales</taxon>
        <taxon>Rhizobiaceae</taxon>
        <taxon>Shinella</taxon>
    </lineage>
</organism>
<dbReference type="PANTHER" id="PTHR18964:SF173">
    <property type="entry name" value="GLUCOKINASE"/>
    <property type="match status" value="1"/>
</dbReference>
<name>A0ABV7DGA5_9HYPH</name>
<accession>A0ABV7DGA5</accession>
<sequence length="398" mass="42060">MPWNNLSRRKRQVLEGAFWSHGSSRQGLATSLGFSRSKANGLVSELVEQGLIEESGHRPSTGGRRPEALRLHRDLGLVAGVDLGATSLDIALLKPDMSVVGRHAEAADVREGPAVVLSRVRACLKELMRQHRAEGRLLAIGMGVPGPVNFGIGQLVAPPLMPGWDSFSIRDYMRDIAPAPCYVDNDVNLMALGVLWRQRRQHRNFLVVKVGTGIGCGVICNGELYRGQTGSAGDIGHICVDENGPQCTCGSRGCVEAMAAAPAIARMGTEAATSGESPFLADWLSRNGTLTAEAVGAASRAGDAAADRIIARAGGLIGQMLASVVNFFNPSHVFIGGGVASLGPLFFAAIRQRVHQRSPALSIRHLEIASLPFVGDTGLIGAGVLAVREALRDGEVYP</sequence>
<dbReference type="Proteomes" id="UP001595377">
    <property type="component" value="Unassembled WGS sequence"/>
</dbReference>
<dbReference type="PANTHER" id="PTHR18964">
    <property type="entry name" value="ROK (REPRESSOR, ORF, KINASE) FAMILY"/>
    <property type="match status" value="1"/>
</dbReference>